<keyword evidence="2" id="KW-0863">Zinc-finger</keyword>
<feature type="compositionally biased region" description="Polar residues" evidence="4">
    <location>
        <begin position="233"/>
        <end position="244"/>
    </location>
</feature>
<dbReference type="Gene3D" id="1.10.533.10">
    <property type="entry name" value="Death Domain, Fas"/>
    <property type="match status" value="1"/>
</dbReference>
<dbReference type="Proteomes" id="UP001374579">
    <property type="component" value="Unassembled WGS sequence"/>
</dbReference>
<reference evidence="5 6" key="1">
    <citation type="submission" date="2024-02" db="EMBL/GenBank/DDBJ databases">
        <title>Chromosome-scale genome assembly of the rough periwinkle Littorina saxatilis.</title>
        <authorList>
            <person name="De Jode A."/>
            <person name="Faria R."/>
            <person name="Formenti G."/>
            <person name="Sims Y."/>
            <person name="Smith T.P."/>
            <person name="Tracey A."/>
            <person name="Wood J.M.D."/>
            <person name="Zagrodzka Z.B."/>
            <person name="Johannesson K."/>
            <person name="Butlin R.K."/>
            <person name="Leder E.H."/>
        </authorList>
    </citation>
    <scope>NUCLEOTIDE SEQUENCE [LARGE SCALE GENOMIC DNA]</scope>
    <source>
        <strain evidence="5">Snail1</strain>
        <tissue evidence="5">Muscle</tissue>
    </source>
</reference>
<name>A0AAN9C4I8_9CAEN</name>
<evidence type="ECO:0000256" key="2">
    <source>
        <dbReference type="ARBA" id="ARBA00022771"/>
    </source>
</evidence>
<feature type="compositionally biased region" description="Basic and acidic residues" evidence="4">
    <location>
        <begin position="165"/>
        <end position="183"/>
    </location>
</feature>
<keyword evidence="3" id="KW-0862">Zinc</keyword>
<keyword evidence="1" id="KW-0479">Metal-binding</keyword>
<feature type="compositionally biased region" description="Low complexity" evidence="4">
    <location>
        <begin position="293"/>
        <end position="305"/>
    </location>
</feature>
<dbReference type="FunFam" id="1.10.1170.10:FF:000002">
    <property type="entry name" value="Baculoviral IAP repeat containing 7"/>
    <property type="match status" value="1"/>
</dbReference>
<gene>
    <name evidence="5" type="ORF">V1264_002181</name>
</gene>
<dbReference type="AlphaFoldDB" id="A0AAN9C4I8"/>
<feature type="compositionally biased region" description="Low complexity" evidence="4">
    <location>
        <begin position="187"/>
        <end position="225"/>
    </location>
</feature>
<accession>A0AAN9C4I8</accession>
<evidence type="ECO:0000256" key="1">
    <source>
        <dbReference type="ARBA" id="ARBA00022723"/>
    </source>
</evidence>
<protein>
    <recommendedName>
        <fullName evidence="7">RING-type domain-containing protein</fullName>
    </recommendedName>
</protein>
<dbReference type="GO" id="GO:0008270">
    <property type="term" value="F:zinc ion binding"/>
    <property type="evidence" value="ECO:0007669"/>
    <property type="project" value="UniProtKB-KW"/>
</dbReference>
<evidence type="ECO:0000313" key="5">
    <source>
        <dbReference type="EMBL" id="KAK7116514.1"/>
    </source>
</evidence>
<dbReference type="Gene3D" id="1.10.1170.10">
    <property type="entry name" value="Inhibitor Of Apoptosis Protein (2mihbC-IAP-1), Chain A"/>
    <property type="match status" value="1"/>
</dbReference>
<evidence type="ECO:0000256" key="3">
    <source>
        <dbReference type="ARBA" id="ARBA00022833"/>
    </source>
</evidence>
<sequence length="399" mass="42238">MVDSHGHFHHPYIQLPKTLPLFPLHSALKTGSGSLHPAKAVSFSLPNSTKQQDVSKSDWKLPASDGAVAHPIQDMEAAKLAVAIIMNIPQTIVQLVIDAHRLGLDPSMTFTDSEQLARAAQDLADNIQRQGELALKIHQAQQQLHRTAEPGGLKGAGNCGAGGEAMKDGSRDPPSEMLVDSKVKACPSDASSSSPCPSSSSSISSSSPSPFSSLSSSSSINSDPIPTCPPSEMSGSSETPARNTPHSHHDKPTSSDSLSSTQQTHIISTSGAEPGLGKSPVEMPASENGKATASPLSPPQLHSHPAPSPAQHLQSSDATKTHRELLRKRVKSLAVENRKLKHRKVCRACQKVDLAESGITFLPCGHFITCETCSEMFDDCLACGKNIMGTVRTFLPKSL</sequence>
<organism evidence="5 6">
    <name type="scientific">Littorina saxatilis</name>
    <dbReference type="NCBI Taxonomy" id="31220"/>
    <lineage>
        <taxon>Eukaryota</taxon>
        <taxon>Metazoa</taxon>
        <taxon>Spiralia</taxon>
        <taxon>Lophotrochozoa</taxon>
        <taxon>Mollusca</taxon>
        <taxon>Gastropoda</taxon>
        <taxon>Caenogastropoda</taxon>
        <taxon>Littorinimorpha</taxon>
        <taxon>Littorinoidea</taxon>
        <taxon>Littorinidae</taxon>
        <taxon>Littorina</taxon>
    </lineage>
</organism>
<comment type="caution">
    <text evidence="5">The sequence shown here is derived from an EMBL/GenBank/DDBJ whole genome shotgun (WGS) entry which is preliminary data.</text>
</comment>
<feature type="region of interest" description="Disordered" evidence="4">
    <location>
        <begin position="141"/>
        <end position="321"/>
    </location>
</feature>
<evidence type="ECO:0000256" key="4">
    <source>
        <dbReference type="SAM" id="MobiDB-lite"/>
    </source>
</evidence>
<feature type="compositionally biased region" description="Gly residues" evidence="4">
    <location>
        <begin position="152"/>
        <end position="163"/>
    </location>
</feature>
<feature type="compositionally biased region" description="Low complexity" evidence="4">
    <location>
        <begin position="254"/>
        <end position="270"/>
    </location>
</feature>
<evidence type="ECO:0000313" key="6">
    <source>
        <dbReference type="Proteomes" id="UP001374579"/>
    </source>
</evidence>
<keyword evidence="6" id="KW-1185">Reference proteome</keyword>
<proteinExistence type="predicted"/>
<dbReference type="InterPro" id="IPR011029">
    <property type="entry name" value="DEATH-like_dom_sf"/>
</dbReference>
<evidence type="ECO:0008006" key="7">
    <source>
        <dbReference type="Google" id="ProtNLM"/>
    </source>
</evidence>
<dbReference type="EMBL" id="JBAMIC010000001">
    <property type="protein sequence ID" value="KAK7116514.1"/>
    <property type="molecule type" value="Genomic_DNA"/>
</dbReference>
<dbReference type="Pfam" id="PF13920">
    <property type="entry name" value="zf-C3HC4_3"/>
    <property type="match status" value="1"/>
</dbReference>